<feature type="compositionally biased region" description="Low complexity" evidence="9">
    <location>
        <begin position="842"/>
        <end position="854"/>
    </location>
</feature>
<feature type="compositionally biased region" description="Polar residues" evidence="9">
    <location>
        <begin position="855"/>
        <end position="865"/>
    </location>
</feature>
<dbReference type="Pfam" id="PF17820">
    <property type="entry name" value="PDZ_6"/>
    <property type="match status" value="1"/>
</dbReference>
<dbReference type="GO" id="GO:0016020">
    <property type="term" value="C:membrane"/>
    <property type="evidence" value="ECO:0007669"/>
    <property type="project" value="UniProtKB-SubCell"/>
</dbReference>
<feature type="compositionally biased region" description="Polar residues" evidence="9">
    <location>
        <begin position="493"/>
        <end position="512"/>
    </location>
</feature>
<feature type="compositionally biased region" description="Low complexity" evidence="9">
    <location>
        <begin position="455"/>
        <end position="469"/>
    </location>
</feature>
<dbReference type="GO" id="GO:0005739">
    <property type="term" value="C:mitochondrion"/>
    <property type="evidence" value="ECO:0007669"/>
    <property type="project" value="GOC"/>
</dbReference>
<dbReference type="SUPFAM" id="SSF49562">
    <property type="entry name" value="C2 domain (Calcium/lipid-binding domain, CaLB)"/>
    <property type="match status" value="1"/>
</dbReference>
<dbReference type="CDD" id="cd21674">
    <property type="entry name" value="SMP_PDZD8"/>
    <property type="match status" value="1"/>
</dbReference>
<dbReference type="InterPro" id="IPR041489">
    <property type="entry name" value="PDZ_6"/>
</dbReference>
<dbReference type="RefSeq" id="XP_022321192.1">
    <property type="nucleotide sequence ID" value="XM_022465484.1"/>
</dbReference>
<evidence type="ECO:0000259" key="12">
    <source>
        <dbReference type="PROSITE" id="PS51847"/>
    </source>
</evidence>
<dbReference type="GO" id="GO:0006869">
    <property type="term" value="P:lipid transport"/>
    <property type="evidence" value="ECO:0007669"/>
    <property type="project" value="UniProtKB-KW"/>
</dbReference>
<keyword evidence="2" id="KW-0813">Transport</keyword>
<keyword evidence="13" id="KW-1185">Reference proteome</keyword>
<proteinExistence type="predicted"/>
<sequence>MLVTAILCSFILGVVVTLLIQFLYIRRQLNHTPVEPIKHVPQFTDFKLPKELLVALKEALKKDQKESCLALNLIISFLFRELKDKKFVRRWVIKKMNSEFAELMQKTAGRILEQITVQEFNLGPAFPVIKSVAVKGTKLEKDAIDKLDVEVDLDYQGGFQLALGIDLVLGKHVFLSVTVVNLQGRARLQFSHKPYTHWSFSFYEEPQIDFQVDSKYGGRATPQLTSLIIKQIRRTIRKKHTLPNYKFRMKPFFSPPPPRVPQKDLYVYGTKIGQGKLTVTIKGCSRLIDVPADSLLYCTLSVDTCPWLELLEKKKRIWVIQDVEIIRGSTESIGLSFKEDFSLEKYEDVVLVDCVTPNSPADQSDVRKGDILTFINNIKVTTARQAAKLFKGAGDRFLIRIERAKIKNQAPPDLQITEDNVSLKDFPQSDVTRASECSEDFVNISINTHQGAKNSQSLPLTPSPSSSPQKRMLDLVNTSLGKGKNLLKGRLKSNTVNEPPTSLQPMERSSPQPIRRNLSDKSLSQLGTSPVGTFALEDLDLKARCQSDASSIKSLESADIQTLDNSEDEEEGNDVIQTIEIPTCHNPVWNETFTFNVGADEKFLNVCVSCKIPEKMDKQNKVVKPSKTFPIGQVSLSLLDICLDCLMTLQGDTQQTVPLEPTEARAGASRSKFASYSVHPGFDPNLCFGDITLTFSHSPHNLSDKERKQMTQKLPEPVAASVKKEEITPAAKTCVTVETSVKMIEKGKHDLILTNFETATYCNFCGKKIWLKQAYLCSLCKTKCHKKCAEKYQMETLCTEGGPMRKSEPSVTWKPLLIKAPGEKKKIVETSANIIKKWAGAQKKTTTTSTPQSPVHKSTTPTQVLPYTLSPALSPSLIRRRNSSPNTERGTSEKNVSQRVAPSSVTQTLSADSLQQTFDSCLSKPQLEALGKKTRGWAHSDEDSSDESDFEVDDLISMSGLRKQKGQNLDEMVVTAAKEMGKELFAELSLEERKAKLDAMVSKLQREIDEESENKKDLVQVEEESIDQSQKAFLRQQIAKSEEKVEALMMMMLHYCAGLQYCIDQEQEEKQKGSSTNKAADETESQGVLKSKESLTVAAEDSVTCPAISVEVASSPEETTEDFALFPEKEDDSVHLEDTSNLSQDSMEDSDQLQEEDMFKSAIMDEKDGLSFTERDDLLSLKQSDAGIDEEDILTDVINTVTEIIEKSEGETDSSDFEDTIKHSTQ</sequence>
<dbReference type="Pfam" id="PF26547">
    <property type="entry name" value="PDZD8_N"/>
    <property type="match status" value="1"/>
</dbReference>
<evidence type="ECO:0000256" key="4">
    <source>
        <dbReference type="ARBA" id="ARBA00022833"/>
    </source>
</evidence>
<evidence type="ECO:0000256" key="3">
    <source>
        <dbReference type="ARBA" id="ARBA00022723"/>
    </source>
</evidence>
<dbReference type="PROSITE" id="PS50081">
    <property type="entry name" value="ZF_DAG_PE_2"/>
    <property type="match status" value="1"/>
</dbReference>
<gene>
    <name evidence="14" type="primary">LOC111123256</name>
</gene>
<dbReference type="SMART" id="SM00228">
    <property type="entry name" value="PDZ"/>
    <property type="match status" value="1"/>
</dbReference>
<dbReference type="PROSITE" id="PS51847">
    <property type="entry name" value="SMP"/>
    <property type="match status" value="1"/>
</dbReference>
<feature type="domain" description="SMP-LTD" evidence="12">
    <location>
        <begin position="64"/>
        <end position="251"/>
    </location>
</feature>
<feature type="region of interest" description="Disordered" evidence="9">
    <location>
        <begin position="1128"/>
        <end position="1153"/>
    </location>
</feature>
<dbReference type="InterPro" id="IPR001478">
    <property type="entry name" value="PDZ"/>
</dbReference>
<feature type="domain" description="PDZ" evidence="11">
    <location>
        <begin position="322"/>
        <end position="405"/>
    </location>
</feature>
<evidence type="ECO:0000256" key="9">
    <source>
        <dbReference type="SAM" id="MobiDB-lite"/>
    </source>
</evidence>
<feature type="region of interest" description="Disordered" evidence="9">
    <location>
        <begin position="451"/>
        <end position="471"/>
    </location>
</feature>
<dbReference type="GO" id="GO:1990456">
    <property type="term" value="P:mitochondrion-endoplasmic reticulum membrane tethering"/>
    <property type="evidence" value="ECO:0007669"/>
    <property type="project" value="InterPro"/>
</dbReference>
<keyword evidence="7" id="KW-0472">Membrane</keyword>
<feature type="compositionally biased region" description="Polar residues" evidence="9">
    <location>
        <begin position="883"/>
        <end position="908"/>
    </location>
</feature>
<dbReference type="SMART" id="SM00109">
    <property type="entry name" value="C1"/>
    <property type="match status" value="1"/>
</dbReference>
<dbReference type="Proteomes" id="UP000694844">
    <property type="component" value="Chromosome 3"/>
</dbReference>
<reference evidence="14" key="1">
    <citation type="submission" date="2025-08" db="UniProtKB">
        <authorList>
            <consortium name="RefSeq"/>
        </authorList>
    </citation>
    <scope>IDENTIFICATION</scope>
    <source>
        <tissue evidence="14">Whole sample</tissue>
    </source>
</reference>
<dbReference type="PROSITE" id="PS00479">
    <property type="entry name" value="ZF_DAG_PE_1"/>
    <property type="match status" value="1"/>
</dbReference>
<dbReference type="AlphaFoldDB" id="A0A8B8CZ74"/>
<organism evidence="13 14">
    <name type="scientific">Crassostrea virginica</name>
    <name type="common">Eastern oyster</name>
    <dbReference type="NCBI Taxonomy" id="6565"/>
    <lineage>
        <taxon>Eukaryota</taxon>
        <taxon>Metazoa</taxon>
        <taxon>Spiralia</taxon>
        <taxon>Lophotrochozoa</taxon>
        <taxon>Mollusca</taxon>
        <taxon>Bivalvia</taxon>
        <taxon>Autobranchia</taxon>
        <taxon>Pteriomorphia</taxon>
        <taxon>Ostreida</taxon>
        <taxon>Ostreoidea</taxon>
        <taxon>Ostreidae</taxon>
        <taxon>Crassostrea</taxon>
    </lineage>
</organism>
<keyword evidence="4" id="KW-0862">Zinc</keyword>
<dbReference type="InterPro" id="IPR058801">
    <property type="entry name" value="PDZD8_N"/>
</dbReference>
<dbReference type="InterPro" id="IPR035892">
    <property type="entry name" value="C2_domain_sf"/>
</dbReference>
<dbReference type="OrthoDB" id="10004596at2759"/>
<feature type="domain" description="Phorbol-ester/DAG-type" evidence="10">
    <location>
        <begin position="748"/>
        <end position="798"/>
    </location>
</feature>
<evidence type="ECO:0000256" key="1">
    <source>
        <dbReference type="ARBA" id="ARBA00004370"/>
    </source>
</evidence>
<evidence type="ECO:0000256" key="5">
    <source>
        <dbReference type="ARBA" id="ARBA00023055"/>
    </source>
</evidence>
<feature type="coiled-coil region" evidence="8">
    <location>
        <begin position="987"/>
        <end position="1051"/>
    </location>
</feature>
<dbReference type="Pfam" id="PF00130">
    <property type="entry name" value="C1_1"/>
    <property type="match status" value="1"/>
</dbReference>
<feature type="region of interest" description="Disordered" evidence="9">
    <location>
        <begin position="840"/>
        <end position="908"/>
    </location>
</feature>
<dbReference type="GeneID" id="111123256"/>
<dbReference type="InterPro" id="IPR002219">
    <property type="entry name" value="PKC_DAG/PE"/>
</dbReference>
<feature type="region of interest" description="Disordered" evidence="9">
    <location>
        <begin position="484"/>
        <end position="529"/>
    </location>
</feature>
<dbReference type="Gene3D" id="2.30.42.10">
    <property type="match status" value="1"/>
</dbReference>
<evidence type="ECO:0000313" key="14">
    <source>
        <dbReference type="RefSeq" id="XP_022321192.1"/>
    </source>
</evidence>
<dbReference type="PROSITE" id="PS50106">
    <property type="entry name" value="PDZ"/>
    <property type="match status" value="1"/>
</dbReference>
<dbReference type="PANTHER" id="PTHR21519">
    <property type="entry name" value="PDZ DOMAIN-CONTAINING PROTEIN 8"/>
    <property type="match status" value="1"/>
</dbReference>
<dbReference type="GO" id="GO:0051560">
    <property type="term" value="P:mitochondrial calcium ion homeostasis"/>
    <property type="evidence" value="ECO:0007669"/>
    <property type="project" value="InterPro"/>
</dbReference>
<evidence type="ECO:0000256" key="7">
    <source>
        <dbReference type="ARBA" id="ARBA00023136"/>
    </source>
</evidence>
<dbReference type="GO" id="GO:0046872">
    <property type="term" value="F:metal ion binding"/>
    <property type="evidence" value="ECO:0007669"/>
    <property type="project" value="UniProtKB-KW"/>
</dbReference>
<keyword evidence="6" id="KW-0446">Lipid-binding</keyword>
<evidence type="ECO:0000256" key="6">
    <source>
        <dbReference type="ARBA" id="ARBA00023121"/>
    </source>
</evidence>
<dbReference type="Gene3D" id="3.30.60.20">
    <property type="match status" value="1"/>
</dbReference>
<keyword evidence="8" id="KW-0175">Coiled coil</keyword>
<evidence type="ECO:0000259" key="11">
    <source>
        <dbReference type="PROSITE" id="PS50106"/>
    </source>
</evidence>
<dbReference type="CDD" id="cd20825">
    <property type="entry name" value="C1_PDZD8"/>
    <property type="match status" value="1"/>
</dbReference>
<dbReference type="InterPro" id="IPR039275">
    <property type="entry name" value="PDZD8"/>
</dbReference>
<keyword evidence="5" id="KW-0445">Lipid transport</keyword>
<feature type="compositionally biased region" description="Polar residues" evidence="9">
    <location>
        <begin position="520"/>
        <end position="529"/>
    </location>
</feature>
<feature type="region of interest" description="Disordered" evidence="9">
    <location>
        <begin position="1205"/>
        <end position="1226"/>
    </location>
</feature>
<dbReference type="Gene3D" id="2.60.40.150">
    <property type="entry name" value="C2 domain"/>
    <property type="match status" value="1"/>
</dbReference>
<dbReference type="SUPFAM" id="SSF50156">
    <property type="entry name" value="PDZ domain-like"/>
    <property type="match status" value="1"/>
</dbReference>
<dbReference type="KEGG" id="cvn:111123256"/>
<dbReference type="InterPro" id="IPR046349">
    <property type="entry name" value="C1-like_sf"/>
</dbReference>
<dbReference type="InterPro" id="IPR031468">
    <property type="entry name" value="SMP_LBD"/>
</dbReference>
<protein>
    <submittedName>
        <fullName evidence="14">PDZ domain-containing protein 8-like</fullName>
    </submittedName>
</protein>
<evidence type="ECO:0000259" key="10">
    <source>
        <dbReference type="PROSITE" id="PS50081"/>
    </source>
</evidence>
<name>A0A8B8CZ74_CRAVI</name>
<accession>A0A8B8CZ74</accession>
<comment type="subcellular location">
    <subcellularLocation>
        <location evidence="1">Membrane</location>
    </subcellularLocation>
</comment>
<dbReference type="GO" id="GO:0044233">
    <property type="term" value="C:mitochondria-associated endoplasmic reticulum membrane contact site"/>
    <property type="evidence" value="ECO:0007669"/>
    <property type="project" value="InterPro"/>
</dbReference>
<dbReference type="GO" id="GO:0008289">
    <property type="term" value="F:lipid binding"/>
    <property type="evidence" value="ECO:0007669"/>
    <property type="project" value="UniProtKB-KW"/>
</dbReference>
<evidence type="ECO:0000256" key="8">
    <source>
        <dbReference type="SAM" id="Coils"/>
    </source>
</evidence>
<dbReference type="SUPFAM" id="SSF57889">
    <property type="entry name" value="Cysteine-rich domain"/>
    <property type="match status" value="1"/>
</dbReference>
<evidence type="ECO:0000256" key="2">
    <source>
        <dbReference type="ARBA" id="ARBA00022448"/>
    </source>
</evidence>
<feature type="region of interest" description="Disordered" evidence="9">
    <location>
        <begin position="1072"/>
        <end position="1095"/>
    </location>
</feature>
<dbReference type="PANTHER" id="PTHR21519:SF1">
    <property type="entry name" value="PDZ DOMAIN-CONTAINING PROTEIN 8"/>
    <property type="match status" value="1"/>
</dbReference>
<evidence type="ECO:0000313" key="13">
    <source>
        <dbReference type="Proteomes" id="UP000694844"/>
    </source>
</evidence>
<keyword evidence="3" id="KW-0479">Metal-binding</keyword>
<dbReference type="InterPro" id="IPR036034">
    <property type="entry name" value="PDZ_sf"/>
</dbReference>